<dbReference type="GO" id="GO:0071978">
    <property type="term" value="P:bacterial-type flagellum-dependent swarming motility"/>
    <property type="evidence" value="ECO:0007669"/>
    <property type="project" value="TreeGrafter"/>
</dbReference>
<dbReference type="InterPro" id="IPR012834">
    <property type="entry name" value="FlgG_G_neg"/>
</dbReference>
<reference evidence="12 13" key="1">
    <citation type="submission" date="2010-04" db="EMBL/GenBank/DDBJ databases">
        <authorList>
            <person name="Qin X."/>
            <person name="Bachman B."/>
            <person name="Battles P."/>
            <person name="Bell A."/>
            <person name="Bess C."/>
            <person name="Bickham C."/>
            <person name="Chaboub L."/>
            <person name="Chen D."/>
            <person name="Coyle M."/>
            <person name="Deiros D.R."/>
            <person name="Dinh H."/>
            <person name="Forbes L."/>
            <person name="Fowler G."/>
            <person name="Francisco L."/>
            <person name="Fu Q."/>
            <person name="Gubbala S."/>
            <person name="Hale W."/>
            <person name="Han Y."/>
            <person name="Hemphill L."/>
            <person name="Highlander S.K."/>
            <person name="Hirani K."/>
            <person name="Hogues M."/>
            <person name="Jackson L."/>
            <person name="Jakkamsetti A."/>
            <person name="Javaid M."/>
            <person name="Jiang H."/>
            <person name="Korchina V."/>
            <person name="Kovar C."/>
            <person name="Lara F."/>
            <person name="Lee S."/>
            <person name="Mata R."/>
            <person name="Mathew T."/>
            <person name="Moen C."/>
            <person name="Morales K."/>
            <person name="Munidasa M."/>
            <person name="Nazareth L."/>
            <person name="Ngo R."/>
            <person name="Nguyen L."/>
            <person name="Okwuonu G."/>
            <person name="Ongeri F."/>
            <person name="Patil S."/>
            <person name="Petrosino J."/>
            <person name="Pham C."/>
            <person name="Pham P."/>
            <person name="Pu L.-L."/>
            <person name="Puazo M."/>
            <person name="Raj R."/>
            <person name="Reid J."/>
            <person name="Rouhana J."/>
            <person name="Saada N."/>
            <person name="Shang Y."/>
            <person name="Simmons D."/>
            <person name="Thornton R."/>
            <person name="Warren J."/>
            <person name="Weissenberger G."/>
            <person name="Zhang J."/>
            <person name="Zhang L."/>
            <person name="Zhou C."/>
            <person name="Zhu D."/>
            <person name="Muzny D."/>
            <person name="Worley K."/>
            <person name="Gibbs R."/>
        </authorList>
    </citation>
    <scope>NUCLEOTIDE SEQUENCE [LARGE SCALE GENOMIC DNA]</scope>
    <source>
        <strain evidence="12 13">ATCC 49957</strain>
    </source>
</reference>
<evidence type="ECO:0000256" key="1">
    <source>
        <dbReference type="ARBA" id="ARBA00004117"/>
    </source>
</evidence>
<dbReference type="InterPro" id="IPR001444">
    <property type="entry name" value="Flag_bb_rod_N"/>
</dbReference>
<evidence type="ECO:0000259" key="11">
    <source>
        <dbReference type="Pfam" id="PF22692"/>
    </source>
</evidence>
<dbReference type="NCBIfam" id="TIGR03506">
    <property type="entry name" value="FlgEFG_subfam"/>
    <property type="match status" value="2"/>
</dbReference>
<keyword evidence="4 8" id="KW-0975">Bacterial flagellum</keyword>
<gene>
    <name evidence="12" type="primary">flgG</name>
    <name evidence="12" type="ORF">HMPREF0731_2136</name>
</gene>
<dbReference type="InterPro" id="IPR010930">
    <property type="entry name" value="Flg_bb/hook_C_dom"/>
</dbReference>
<proteinExistence type="inferred from homology"/>
<dbReference type="InterPro" id="IPR037925">
    <property type="entry name" value="FlgE/F/G-like"/>
</dbReference>
<dbReference type="SUPFAM" id="SSF117143">
    <property type="entry name" value="Flagellar hook protein flgE"/>
    <property type="match status" value="1"/>
</dbReference>
<dbReference type="PANTHER" id="PTHR30435">
    <property type="entry name" value="FLAGELLAR PROTEIN"/>
    <property type="match status" value="1"/>
</dbReference>
<dbReference type="OrthoDB" id="9804559at2"/>
<keyword evidence="13" id="KW-1185">Reference proteome</keyword>
<dbReference type="Pfam" id="PF22692">
    <property type="entry name" value="LlgE_F_G_D1"/>
    <property type="match status" value="1"/>
</dbReference>
<evidence type="ECO:0000256" key="5">
    <source>
        <dbReference type="ARBA" id="ARBA00025933"/>
    </source>
</evidence>
<evidence type="ECO:0000256" key="8">
    <source>
        <dbReference type="RuleBase" id="RU362116"/>
    </source>
</evidence>
<dbReference type="GO" id="GO:0009426">
    <property type="term" value="C:bacterial-type flagellum basal body, distal rod"/>
    <property type="evidence" value="ECO:0007669"/>
    <property type="project" value="UniProtKB-UniRule"/>
</dbReference>
<dbReference type="AlphaFoldDB" id="D5RM25"/>
<dbReference type="EMBL" id="ADVL01000344">
    <property type="protein sequence ID" value="EFH11646.1"/>
    <property type="molecule type" value="Genomic_DNA"/>
</dbReference>
<evidence type="ECO:0000259" key="10">
    <source>
        <dbReference type="Pfam" id="PF06429"/>
    </source>
</evidence>
<evidence type="ECO:0000259" key="9">
    <source>
        <dbReference type="Pfam" id="PF00460"/>
    </source>
</evidence>
<dbReference type="PANTHER" id="PTHR30435:SF19">
    <property type="entry name" value="FLAGELLAR BASAL-BODY ROD PROTEIN FLGG"/>
    <property type="match status" value="1"/>
</dbReference>
<evidence type="ECO:0000256" key="4">
    <source>
        <dbReference type="ARBA" id="ARBA00023143"/>
    </source>
</evidence>
<dbReference type="PROSITE" id="PS00588">
    <property type="entry name" value="FLAGELLA_BB_ROD"/>
    <property type="match status" value="1"/>
</dbReference>
<evidence type="ECO:0000313" key="13">
    <source>
        <dbReference type="Proteomes" id="UP000005324"/>
    </source>
</evidence>
<comment type="subunit">
    <text evidence="5 8">The basal body constitutes a major portion of the flagellar organelle and consists of four rings (L,P,S, and M) mounted on a central rod. The rod consists of about 26 subunits of FlgG in the distal portion, and FlgB, FlgC and FlgF are thought to build up the proximal portion of the rod with about 6 subunits each.</text>
</comment>
<dbReference type="Pfam" id="PF06429">
    <property type="entry name" value="Flg_bbr_C"/>
    <property type="match status" value="1"/>
</dbReference>
<comment type="caution">
    <text evidence="12">The sequence shown here is derived from an EMBL/GenBank/DDBJ whole genome shotgun (WGS) entry which is preliminary data.</text>
</comment>
<protein>
    <recommendedName>
        <fullName evidence="3 7">Flagellar basal-body rod protein FlgG</fullName>
    </recommendedName>
    <alternativeName>
        <fullName evidence="6 8">Distal rod protein</fullName>
    </alternativeName>
</protein>
<dbReference type="InterPro" id="IPR019776">
    <property type="entry name" value="Flagellar_basal_body_rod_CS"/>
</dbReference>
<feature type="domain" description="Flagellar hook protein FlgE/F/G-like D1" evidence="11">
    <location>
        <begin position="96"/>
        <end position="158"/>
    </location>
</feature>
<organism evidence="12 13">
    <name type="scientific">Pseudoroseomonas cervicalis ATCC 49957</name>
    <dbReference type="NCBI Taxonomy" id="525371"/>
    <lineage>
        <taxon>Bacteria</taxon>
        <taxon>Pseudomonadati</taxon>
        <taxon>Pseudomonadota</taxon>
        <taxon>Alphaproteobacteria</taxon>
        <taxon>Acetobacterales</taxon>
        <taxon>Roseomonadaceae</taxon>
        <taxon>Roseomonas</taxon>
    </lineage>
</organism>
<dbReference type="InterPro" id="IPR020013">
    <property type="entry name" value="Flagellar_FlgE/F/G"/>
</dbReference>
<comment type="similarity">
    <text evidence="2 8">Belongs to the flagella basal body rod proteins family.</text>
</comment>
<dbReference type="RefSeq" id="WP_007004553.1">
    <property type="nucleotide sequence ID" value="NZ_GG770779.1"/>
</dbReference>
<keyword evidence="12" id="KW-0969">Cilium</keyword>
<keyword evidence="12" id="KW-0966">Cell projection</keyword>
<feature type="domain" description="Flagellar basal-body/hook protein C-terminal" evidence="10">
    <location>
        <begin position="216"/>
        <end position="260"/>
    </location>
</feature>
<dbReference type="Proteomes" id="UP000005324">
    <property type="component" value="Unassembled WGS sequence"/>
</dbReference>
<evidence type="ECO:0000256" key="6">
    <source>
        <dbReference type="ARBA" id="ARBA00032912"/>
    </source>
</evidence>
<feature type="domain" description="Flagellar basal body rod protein N-terminal" evidence="9">
    <location>
        <begin position="4"/>
        <end position="34"/>
    </location>
</feature>
<evidence type="ECO:0000313" key="12">
    <source>
        <dbReference type="EMBL" id="EFH11646.1"/>
    </source>
</evidence>
<sequence length="262" mass="27483">MRSLNIAGTGMMAQQTNVEVISNNIANMSTTAYKRRRAEFQDLLYENLRRTGSQSSDQGTVLPSGAQLGLGVRTAAIYRIGAQGDLSQTQNSFDLAIRGNGYFPVQMPTGETAYTRAGSFGLSDAGMIVTADGFQVGAGIVIPAGARDVTINATGEVLVKIDGQAALQNVGQLQLGTFPNEGGLEAIGDNMFLETPASGGVTLGNPGAAGYGQVLQGYLETSNVNVVQEITALITAQRAYEMNSKVITASDEMLSTLSRMRG</sequence>
<evidence type="ECO:0000256" key="7">
    <source>
        <dbReference type="NCBIfam" id="TIGR02488"/>
    </source>
</evidence>
<dbReference type="HOGENOM" id="CLU_013687_0_1_5"/>
<evidence type="ECO:0000256" key="2">
    <source>
        <dbReference type="ARBA" id="ARBA00009677"/>
    </source>
</evidence>
<dbReference type="InterPro" id="IPR053967">
    <property type="entry name" value="LlgE_F_G-like_D1"/>
</dbReference>
<dbReference type="NCBIfam" id="TIGR02488">
    <property type="entry name" value="flgG_G_neg"/>
    <property type="match status" value="1"/>
</dbReference>
<comment type="subcellular location">
    <subcellularLocation>
        <location evidence="1 8">Bacterial flagellum basal body</location>
    </subcellularLocation>
</comment>
<dbReference type="Pfam" id="PF00460">
    <property type="entry name" value="Flg_bb_rod"/>
    <property type="match status" value="1"/>
</dbReference>
<name>D5RM25_9PROT</name>
<accession>D5RM25</accession>
<evidence type="ECO:0000256" key="3">
    <source>
        <dbReference type="ARBA" id="ARBA00017948"/>
    </source>
</evidence>
<keyword evidence="12" id="KW-0282">Flagellum</keyword>